<reference evidence="3 4" key="1">
    <citation type="submission" date="2012-06" db="EMBL/GenBank/DDBJ databases">
        <title>Finished chromosome of genome of Oscillatoria acuminata PCC 6304.</title>
        <authorList>
            <consortium name="US DOE Joint Genome Institute"/>
            <person name="Gugger M."/>
            <person name="Coursin T."/>
            <person name="Rippka R."/>
            <person name="Tandeau De Marsac N."/>
            <person name="Huntemann M."/>
            <person name="Wei C.-L."/>
            <person name="Han J."/>
            <person name="Detter J.C."/>
            <person name="Han C."/>
            <person name="Tapia R."/>
            <person name="Davenport K."/>
            <person name="Daligault H."/>
            <person name="Erkkila T."/>
            <person name="Gu W."/>
            <person name="Munk A.C.C."/>
            <person name="Teshima H."/>
            <person name="Xu Y."/>
            <person name="Chain P."/>
            <person name="Chen A."/>
            <person name="Krypides N."/>
            <person name="Mavromatis K."/>
            <person name="Markowitz V."/>
            <person name="Szeto E."/>
            <person name="Ivanova N."/>
            <person name="Mikhailova N."/>
            <person name="Ovchinnikova G."/>
            <person name="Pagani I."/>
            <person name="Pati A."/>
            <person name="Goodwin L."/>
            <person name="Peters L."/>
            <person name="Pitluck S."/>
            <person name="Woyke T."/>
            <person name="Kerfeld C."/>
        </authorList>
    </citation>
    <scope>NUCLEOTIDE SEQUENCE [LARGE SCALE GENOMIC DNA]</scope>
    <source>
        <strain evidence="3 4">PCC 6304</strain>
    </source>
</reference>
<keyword evidence="1" id="KW-0472">Membrane</keyword>
<dbReference type="Pfam" id="PF08486">
    <property type="entry name" value="SpoIID"/>
    <property type="match status" value="1"/>
</dbReference>
<sequence>MKSTAYQKQNLGVHAPIVSDRLSLAPSPGTGGPKPTPVTPAAKRMGRQWLGRISGVVFTVLCFWSVPGEVVRANQVQNRELEIGVVQRFGSKPTDKLILKAPEGDRLYVRFEGGDGTPQTQEMSEMQLEIVMKPLAEPMLEERLVLSTHRSFENAEQNADEWRNKGIAVEIAHPGRWQVWAKREVYGTPLLRRFLLQNLQAEGYEAAFLDTAIVQQSPQPSWVYEGFRYNRDRLEIWAGSDRIQVSREKEDRNPTLYPGNLRIQPNAYGSFTLVNEVPIEEYLRGVVPHEIGADAPYPAVEAQAIIARTYVLRNLRRFAIDNYELCANTECQVYKGVGETWERSDLAIAATAGKVLTYNNELIDALYSSTTGGITAPFQDMWDGADRPYLRAVLDSVGNVWDLSRYSLDNEQNFRRFITLDKGFNEEGWDVFRWREVSSLAQMNKNLKDYLQEKQHPQANFQTIKAVDVVERSNAGRAIAVNVTTDRGSVRLVKDEILRAFWAPLSTFFYLERMYGEDKSFKGYVFVGGGFGHGVGLSQSGSHRLAKLGWTSDRILKFYYPGTEIQPISEDIIFWRDPLVTGDRG</sequence>
<keyword evidence="1" id="KW-0812">Transmembrane</keyword>
<dbReference type="InterPro" id="IPR013486">
    <property type="entry name" value="SpoIID/LytB"/>
</dbReference>
<organism evidence="3 4">
    <name type="scientific">Oscillatoria acuminata PCC 6304</name>
    <dbReference type="NCBI Taxonomy" id="56110"/>
    <lineage>
        <taxon>Bacteria</taxon>
        <taxon>Bacillati</taxon>
        <taxon>Cyanobacteriota</taxon>
        <taxon>Cyanophyceae</taxon>
        <taxon>Oscillatoriophycideae</taxon>
        <taxon>Oscillatoriales</taxon>
        <taxon>Oscillatoriaceae</taxon>
        <taxon>Oscillatoria</taxon>
    </lineage>
</organism>
<dbReference type="InterPro" id="IPR051922">
    <property type="entry name" value="Bact_Sporulation_Assoc"/>
</dbReference>
<feature type="transmembrane region" description="Helical" evidence="1">
    <location>
        <begin position="49"/>
        <end position="66"/>
    </location>
</feature>
<dbReference type="PANTHER" id="PTHR30032:SF4">
    <property type="entry name" value="AMIDASE ENHANCER"/>
    <property type="match status" value="1"/>
</dbReference>
<proteinExistence type="predicted"/>
<dbReference type="NCBIfam" id="TIGR02669">
    <property type="entry name" value="SpoIID_LytB"/>
    <property type="match status" value="1"/>
</dbReference>
<dbReference type="InterPro" id="IPR013693">
    <property type="entry name" value="SpoIID/LytB_N"/>
</dbReference>
<feature type="domain" description="Sporulation stage II protein D amidase enhancer LytB N-terminal" evidence="2">
    <location>
        <begin position="269"/>
        <end position="358"/>
    </location>
</feature>
<dbReference type="EMBL" id="CP003607">
    <property type="protein sequence ID" value="AFY83922.1"/>
    <property type="molecule type" value="Genomic_DNA"/>
</dbReference>
<evidence type="ECO:0000313" key="3">
    <source>
        <dbReference type="EMBL" id="AFY83922.1"/>
    </source>
</evidence>
<evidence type="ECO:0000256" key="1">
    <source>
        <dbReference type="SAM" id="Phobius"/>
    </source>
</evidence>
<dbReference type="PANTHER" id="PTHR30032">
    <property type="entry name" value="N-ACETYLMURAMOYL-L-ALANINE AMIDASE-RELATED"/>
    <property type="match status" value="1"/>
</dbReference>
<name>K9TM51_9CYAN</name>
<dbReference type="eggNOG" id="COG2385">
    <property type="taxonomic scope" value="Bacteria"/>
</dbReference>
<accession>K9TM51</accession>
<dbReference type="GO" id="GO:0030288">
    <property type="term" value="C:outer membrane-bounded periplasmic space"/>
    <property type="evidence" value="ECO:0007669"/>
    <property type="project" value="TreeGrafter"/>
</dbReference>
<dbReference type="GO" id="GO:0030435">
    <property type="term" value="P:sporulation resulting in formation of a cellular spore"/>
    <property type="evidence" value="ECO:0007669"/>
    <property type="project" value="InterPro"/>
</dbReference>
<dbReference type="Proteomes" id="UP000010367">
    <property type="component" value="Chromosome"/>
</dbReference>
<evidence type="ECO:0000313" key="4">
    <source>
        <dbReference type="Proteomes" id="UP000010367"/>
    </source>
</evidence>
<dbReference type="KEGG" id="oac:Oscil6304_4402"/>
<protein>
    <submittedName>
        <fullName evidence="3">SpoIID/LytB domain protein</fullName>
    </submittedName>
</protein>
<dbReference type="AlphaFoldDB" id="K9TM51"/>
<dbReference type="STRING" id="56110.Oscil6304_4402"/>
<dbReference type="InParanoid" id="K9TM51"/>
<keyword evidence="4" id="KW-1185">Reference proteome</keyword>
<dbReference type="PATRIC" id="fig|56110.3.peg.5355"/>
<evidence type="ECO:0000259" key="2">
    <source>
        <dbReference type="Pfam" id="PF08486"/>
    </source>
</evidence>
<gene>
    <name evidence="3" type="ORF">Oscil6304_4402</name>
</gene>
<keyword evidence="1" id="KW-1133">Transmembrane helix</keyword>
<dbReference type="RefSeq" id="WP_015150545.1">
    <property type="nucleotide sequence ID" value="NC_019693.1"/>
</dbReference>
<dbReference type="HOGENOM" id="CLU_036694_0_0_3"/>